<feature type="compositionally biased region" description="Basic and acidic residues" evidence="1">
    <location>
        <begin position="136"/>
        <end position="153"/>
    </location>
</feature>
<evidence type="ECO:0000256" key="2">
    <source>
        <dbReference type="SAM" id="Phobius"/>
    </source>
</evidence>
<feature type="signal peptide" evidence="3">
    <location>
        <begin position="1"/>
        <end position="23"/>
    </location>
</feature>
<name>A0A0E0KLM9_ORYPU</name>
<dbReference type="Proteomes" id="UP000026962">
    <property type="component" value="Chromosome 3"/>
</dbReference>
<dbReference type="PANTHER" id="PTHR36721">
    <property type="entry name" value="PROLINE-RICH FAMILY PROTEIN"/>
    <property type="match status" value="1"/>
</dbReference>
<keyword evidence="2" id="KW-1133">Transmembrane helix</keyword>
<accession>A0A0E0KLM9</accession>
<sequence>MASPALPYAAALFLLLAPLLASAESPISLPPASSPTASPADSTPADAALAPSQPPSEASSAATLSPPAPPQTSPLPAPSQSPVPHSAATAPAPSAAKDKDDDEEEDDKEKDKEERSSTPAPAPAAEEIKATAAGDKAAEEDGETERHGDELNGGKKAGVVVGAFSAAAVVGLAAVVWKKRQANIRRSRYADYSARLELV</sequence>
<feature type="chain" id="PRO_5002365158" evidence="3">
    <location>
        <begin position="24"/>
        <end position="199"/>
    </location>
</feature>
<proteinExistence type="predicted"/>
<keyword evidence="5" id="KW-1185">Reference proteome</keyword>
<keyword evidence="2" id="KW-0472">Membrane</keyword>
<keyword evidence="2" id="KW-0812">Transmembrane</keyword>
<reference evidence="4" key="1">
    <citation type="submission" date="2015-04" db="UniProtKB">
        <authorList>
            <consortium name="EnsemblPlants"/>
        </authorList>
    </citation>
    <scope>IDENTIFICATION</scope>
</reference>
<feature type="compositionally biased region" description="Low complexity" evidence="1">
    <location>
        <begin position="82"/>
        <end position="95"/>
    </location>
</feature>
<dbReference type="HOGENOM" id="CLU_1273776_0_0_1"/>
<dbReference type="OMA" id="ASDINHN"/>
<evidence type="ECO:0000256" key="1">
    <source>
        <dbReference type="SAM" id="MobiDB-lite"/>
    </source>
</evidence>
<feature type="compositionally biased region" description="Pro residues" evidence="1">
    <location>
        <begin position="66"/>
        <end position="81"/>
    </location>
</feature>
<keyword evidence="3" id="KW-0732">Signal</keyword>
<evidence type="ECO:0000313" key="4">
    <source>
        <dbReference type="EnsemblPlants" id="OPUNC03G38330.1"/>
    </source>
</evidence>
<evidence type="ECO:0000313" key="5">
    <source>
        <dbReference type="Proteomes" id="UP000026962"/>
    </source>
</evidence>
<dbReference type="PANTHER" id="PTHR36721:SF15">
    <property type="entry name" value="EN_SPM-LIKE TRANSPOSON PROTEIN"/>
    <property type="match status" value="1"/>
</dbReference>
<dbReference type="eggNOG" id="ENOG502S3TU">
    <property type="taxonomic scope" value="Eukaryota"/>
</dbReference>
<dbReference type="Gramene" id="OPUNC03G38330.1">
    <property type="protein sequence ID" value="OPUNC03G38330.1"/>
    <property type="gene ID" value="OPUNC03G38330"/>
</dbReference>
<organism evidence="4">
    <name type="scientific">Oryza punctata</name>
    <name type="common">Red rice</name>
    <dbReference type="NCBI Taxonomy" id="4537"/>
    <lineage>
        <taxon>Eukaryota</taxon>
        <taxon>Viridiplantae</taxon>
        <taxon>Streptophyta</taxon>
        <taxon>Embryophyta</taxon>
        <taxon>Tracheophyta</taxon>
        <taxon>Spermatophyta</taxon>
        <taxon>Magnoliopsida</taxon>
        <taxon>Liliopsida</taxon>
        <taxon>Poales</taxon>
        <taxon>Poaceae</taxon>
        <taxon>BOP clade</taxon>
        <taxon>Oryzoideae</taxon>
        <taxon>Oryzeae</taxon>
        <taxon>Oryzinae</taxon>
        <taxon>Oryza</taxon>
    </lineage>
</organism>
<dbReference type="AlphaFoldDB" id="A0A0E0KLM9"/>
<dbReference type="EnsemblPlants" id="OPUNC03G38330.1">
    <property type="protein sequence ID" value="OPUNC03G38330.1"/>
    <property type="gene ID" value="OPUNC03G38330"/>
</dbReference>
<feature type="region of interest" description="Disordered" evidence="1">
    <location>
        <begin position="25"/>
        <end position="155"/>
    </location>
</feature>
<feature type="transmembrane region" description="Helical" evidence="2">
    <location>
        <begin position="157"/>
        <end position="177"/>
    </location>
</feature>
<evidence type="ECO:0000256" key="3">
    <source>
        <dbReference type="SAM" id="SignalP"/>
    </source>
</evidence>
<reference evidence="4" key="2">
    <citation type="submission" date="2018-05" db="EMBL/GenBank/DDBJ databases">
        <title>OpunRS2 (Oryza punctata Reference Sequence Version 2).</title>
        <authorList>
            <person name="Zhang J."/>
            <person name="Kudrna D."/>
            <person name="Lee S."/>
            <person name="Talag J."/>
            <person name="Welchert J."/>
            <person name="Wing R.A."/>
        </authorList>
    </citation>
    <scope>NUCLEOTIDE SEQUENCE [LARGE SCALE GENOMIC DNA]</scope>
</reference>
<protein>
    <submittedName>
        <fullName evidence="4">Uncharacterized protein</fullName>
    </submittedName>
</protein>
<feature type="compositionally biased region" description="Low complexity" evidence="1">
    <location>
        <begin position="34"/>
        <end position="65"/>
    </location>
</feature>
<dbReference type="STRING" id="4537.A0A0E0KLM9"/>